<comment type="caution">
    <text evidence="2">The sequence shown here is derived from an EMBL/GenBank/DDBJ whole genome shotgun (WGS) entry which is preliminary data.</text>
</comment>
<name>A0ABQ6IIX8_9MICO</name>
<feature type="domain" description="Putative host cell surface-exposed lipoprotein Ltp-like HTH region" evidence="1">
    <location>
        <begin position="56"/>
        <end position="96"/>
    </location>
</feature>
<dbReference type="InterPro" id="IPR036388">
    <property type="entry name" value="WH-like_DNA-bd_sf"/>
</dbReference>
<dbReference type="InterPro" id="IPR011434">
    <property type="entry name" value="Ltp-like_HTH"/>
</dbReference>
<dbReference type="EMBL" id="BSUN01000001">
    <property type="protein sequence ID" value="GMA37260.1"/>
    <property type="molecule type" value="Genomic_DNA"/>
</dbReference>
<proteinExistence type="predicted"/>
<gene>
    <name evidence="2" type="ORF">GCM10025876_34640</name>
</gene>
<evidence type="ECO:0000313" key="2">
    <source>
        <dbReference type="EMBL" id="GMA37260.1"/>
    </source>
</evidence>
<evidence type="ECO:0000259" key="1">
    <source>
        <dbReference type="Pfam" id="PF07553"/>
    </source>
</evidence>
<protein>
    <recommendedName>
        <fullName evidence="1">Putative host cell surface-exposed lipoprotein Ltp-like HTH region domain-containing protein</fullName>
    </recommendedName>
</protein>
<reference evidence="3" key="1">
    <citation type="journal article" date="2019" name="Int. J. Syst. Evol. Microbiol.">
        <title>The Global Catalogue of Microorganisms (GCM) 10K type strain sequencing project: providing services to taxonomists for standard genome sequencing and annotation.</title>
        <authorList>
            <consortium name="The Broad Institute Genomics Platform"/>
            <consortium name="The Broad Institute Genome Sequencing Center for Infectious Disease"/>
            <person name="Wu L."/>
            <person name="Ma J."/>
        </authorList>
    </citation>
    <scope>NUCLEOTIDE SEQUENCE [LARGE SCALE GENOMIC DNA]</scope>
    <source>
        <strain evidence="3">NBRC 112299</strain>
    </source>
</reference>
<dbReference type="Proteomes" id="UP001157125">
    <property type="component" value="Unassembled WGS sequence"/>
</dbReference>
<dbReference type="Pfam" id="PF07553">
    <property type="entry name" value="Lipoprotein_Ltp"/>
    <property type="match status" value="2"/>
</dbReference>
<organism evidence="2 3">
    <name type="scientific">Demequina litorisediminis</name>
    <dbReference type="NCBI Taxonomy" id="1849022"/>
    <lineage>
        <taxon>Bacteria</taxon>
        <taxon>Bacillati</taxon>
        <taxon>Actinomycetota</taxon>
        <taxon>Actinomycetes</taxon>
        <taxon>Micrococcales</taxon>
        <taxon>Demequinaceae</taxon>
        <taxon>Demequina</taxon>
    </lineage>
</organism>
<accession>A0ABQ6IIX8</accession>
<feature type="domain" description="Putative host cell surface-exposed lipoprotein Ltp-like HTH region" evidence="1">
    <location>
        <begin position="101"/>
        <end position="127"/>
    </location>
</feature>
<dbReference type="Gene3D" id="1.10.10.10">
    <property type="entry name" value="Winged helix-like DNA-binding domain superfamily/Winged helix DNA-binding domain"/>
    <property type="match status" value="2"/>
</dbReference>
<sequence length="150" mass="15811">MKASVTPDVDLSAAADAATDAIEDVTDDITEALEGALDGDSTDSDGAATADLSAGQANAVGSAESYLDFASFSRSGLIEQLEFEGYETADAEFAVDFLEVDWDAQAVGSATDYIDFSAFSKSGLIDQARVRRVYLRAGGVRRRQHRGGLE</sequence>
<keyword evidence="3" id="KW-1185">Reference proteome</keyword>
<evidence type="ECO:0000313" key="3">
    <source>
        <dbReference type="Proteomes" id="UP001157125"/>
    </source>
</evidence>